<evidence type="ECO:0000313" key="1">
    <source>
        <dbReference type="EMBL" id="KAG8094727.1"/>
    </source>
</evidence>
<proteinExistence type="predicted"/>
<dbReference type="AlphaFoldDB" id="A0A8J5WTE0"/>
<evidence type="ECO:0000313" key="2">
    <source>
        <dbReference type="Proteomes" id="UP000729402"/>
    </source>
</evidence>
<comment type="caution">
    <text evidence="1">The sequence shown here is derived from an EMBL/GenBank/DDBJ whole genome shotgun (WGS) entry which is preliminary data.</text>
</comment>
<gene>
    <name evidence="1" type="ORF">GUJ93_ZPchr0012g18973</name>
</gene>
<sequence length="69" mass="8066">MSQCSQPYDNRIDTCYKSSLLLVRKYKEKINHQHVENQAINILNYNSQVELKLHITVNAPTAELEHLIN</sequence>
<dbReference type="EMBL" id="JAAALK010000080">
    <property type="protein sequence ID" value="KAG8094727.1"/>
    <property type="molecule type" value="Genomic_DNA"/>
</dbReference>
<protein>
    <submittedName>
        <fullName evidence="1">Uncharacterized protein</fullName>
    </submittedName>
</protein>
<reference evidence="1" key="2">
    <citation type="submission" date="2021-02" db="EMBL/GenBank/DDBJ databases">
        <authorList>
            <person name="Kimball J.A."/>
            <person name="Haas M.W."/>
            <person name="Macchietto M."/>
            <person name="Kono T."/>
            <person name="Duquette J."/>
            <person name="Shao M."/>
        </authorList>
    </citation>
    <scope>NUCLEOTIDE SEQUENCE</scope>
    <source>
        <tissue evidence="1">Fresh leaf tissue</tissue>
    </source>
</reference>
<keyword evidence="2" id="KW-1185">Reference proteome</keyword>
<reference evidence="1" key="1">
    <citation type="journal article" date="2021" name="bioRxiv">
        <title>Whole Genome Assembly and Annotation of Northern Wild Rice, Zizania palustris L., Supports a Whole Genome Duplication in the Zizania Genus.</title>
        <authorList>
            <person name="Haas M."/>
            <person name="Kono T."/>
            <person name="Macchietto M."/>
            <person name="Millas R."/>
            <person name="McGilp L."/>
            <person name="Shao M."/>
            <person name="Duquette J."/>
            <person name="Hirsch C.N."/>
            <person name="Kimball J."/>
        </authorList>
    </citation>
    <scope>NUCLEOTIDE SEQUENCE</scope>
    <source>
        <tissue evidence="1">Fresh leaf tissue</tissue>
    </source>
</reference>
<accession>A0A8J5WTE0</accession>
<name>A0A8J5WTE0_ZIZPA</name>
<dbReference type="Proteomes" id="UP000729402">
    <property type="component" value="Unassembled WGS sequence"/>
</dbReference>
<organism evidence="1 2">
    <name type="scientific">Zizania palustris</name>
    <name type="common">Northern wild rice</name>
    <dbReference type="NCBI Taxonomy" id="103762"/>
    <lineage>
        <taxon>Eukaryota</taxon>
        <taxon>Viridiplantae</taxon>
        <taxon>Streptophyta</taxon>
        <taxon>Embryophyta</taxon>
        <taxon>Tracheophyta</taxon>
        <taxon>Spermatophyta</taxon>
        <taxon>Magnoliopsida</taxon>
        <taxon>Liliopsida</taxon>
        <taxon>Poales</taxon>
        <taxon>Poaceae</taxon>
        <taxon>BOP clade</taxon>
        <taxon>Oryzoideae</taxon>
        <taxon>Oryzeae</taxon>
        <taxon>Zizaniinae</taxon>
        <taxon>Zizania</taxon>
    </lineage>
</organism>